<organism evidence="2 3">
    <name type="scientific">Streptomyces caniscabiei</name>
    <dbReference type="NCBI Taxonomy" id="2746961"/>
    <lineage>
        <taxon>Bacteria</taxon>
        <taxon>Bacillati</taxon>
        <taxon>Actinomycetota</taxon>
        <taxon>Actinomycetes</taxon>
        <taxon>Kitasatosporales</taxon>
        <taxon>Streptomycetaceae</taxon>
        <taxon>Streptomyces</taxon>
    </lineage>
</organism>
<keyword evidence="1" id="KW-0472">Membrane</keyword>
<sequence length="334" mass="35333">MSAVSTETIGAARSGDPAAAPALTPGRGLIRATFRVHQSALWFWGLLVGLVSAGLLWAAGPGLDAAWAEYVRRGCEPIDYCPTGPAYSRYGLVVNLGSAILTIAPALIGAWAGGSLIGRELESGTAKLAWTQSVTPARWLATTLVVPAAVIVSGTVLLTLLNRLVWWREERLRHALGTRDWFAYSTFLGHGTVATAHALLALALGAVAGLLLRRSLPALAAAVMGVAVVMGTLRNVRHHLWPVETLVSPSADRGWTGELVDRGLVTTSGERVPEVGCEEITCGRTDIAAQYADFHPSSHFWPLQLVETAIVLTAAALLVLAAFVLLRRRTGGTV</sequence>
<keyword evidence="3" id="KW-1185">Reference proteome</keyword>
<dbReference type="Proteomes" id="UP001282474">
    <property type="component" value="Unassembled WGS sequence"/>
</dbReference>
<dbReference type="RefSeq" id="WP_193381477.1">
    <property type="nucleotide sequence ID" value="NZ_JABXWF010000007.1"/>
</dbReference>
<feature type="transmembrane region" description="Helical" evidence="1">
    <location>
        <begin position="139"/>
        <end position="161"/>
    </location>
</feature>
<accession>A0ABU4MVQ7</accession>
<reference evidence="2 3" key="1">
    <citation type="journal article" date="2023" name="Microb. Genom.">
        <title>Mesoterricola silvestris gen. nov., sp. nov., Mesoterricola sediminis sp. nov., Geothrix oryzae sp. nov., Geothrix edaphica sp. nov., Geothrix rubra sp. nov., and Geothrix limicola sp. nov., six novel members of Acidobacteriota isolated from soils.</title>
        <authorList>
            <person name="Weisberg A.J."/>
            <person name="Pearce E."/>
            <person name="Kramer C.G."/>
            <person name="Chang J.H."/>
            <person name="Clarke C.R."/>
        </authorList>
    </citation>
    <scope>NUCLEOTIDE SEQUENCE [LARGE SCALE GENOMIC DNA]</scope>
    <source>
        <strain evidence="2 3">NE20-4-1</strain>
    </source>
</reference>
<keyword evidence="1" id="KW-0812">Transmembrane</keyword>
<keyword evidence="1" id="KW-1133">Transmembrane helix</keyword>
<proteinExistence type="predicted"/>
<feature type="transmembrane region" description="Helical" evidence="1">
    <location>
        <begin position="41"/>
        <end position="60"/>
    </location>
</feature>
<feature type="transmembrane region" description="Helical" evidence="1">
    <location>
        <begin position="92"/>
        <end position="118"/>
    </location>
</feature>
<name>A0ABU4MVQ7_9ACTN</name>
<gene>
    <name evidence="2" type="ORF">PV383_24145</name>
</gene>
<dbReference type="EMBL" id="JARAWJ010000018">
    <property type="protein sequence ID" value="MDX3040243.1"/>
    <property type="molecule type" value="Genomic_DNA"/>
</dbReference>
<feature type="transmembrane region" description="Helical" evidence="1">
    <location>
        <begin position="181"/>
        <end position="204"/>
    </location>
</feature>
<protein>
    <submittedName>
        <fullName evidence="2">ABC transporter permease</fullName>
    </submittedName>
</protein>
<evidence type="ECO:0000313" key="3">
    <source>
        <dbReference type="Proteomes" id="UP001282474"/>
    </source>
</evidence>
<evidence type="ECO:0000313" key="2">
    <source>
        <dbReference type="EMBL" id="MDX3040243.1"/>
    </source>
</evidence>
<feature type="transmembrane region" description="Helical" evidence="1">
    <location>
        <begin position="216"/>
        <end position="233"/>
    </location>
</feature>
<feature type="transmembrane region" description="Helical" evidence="1">
    <location>
        <begin position="305"/>
        <end position="326"/>
    </location>
</feature>
<comment type="caution">
    <text evidence="2">The sequence shown here is derived from an EMBL/GenBank/DDBJ whole genome shotgun (WGS) entry which is preliminary data.</text>
</comment>
<evidence type="ECO:0000256" key="1">
    <source>
        <dbReference type="SAM" id="Phobius"/>
    </source>
</evidence>